<dbReference type="GO" id="GO:0005829">
    <property type="term" value="C:cytosol"/>
    <property type="evidence" value="ECO:0007669"/>
    <property type="project" value="TreeGrafter"/>
</dbReference>
<dbReference type="InterPro" id="IPR050282">
    <property type="entry name" value="Cycloisomerase_2"/>
</dbReference>
<dbReference type="EMBL" id="CP094358">
    <property type="protein sequence ID" value="UOB19332.1"/>
    <property type="molecule type" value="Genomic_DNA"/>
</dbReference>
<dbReference type="PROSITE" id="PS51257">
    <property type="entry name" value="PROKAR_LIPOPROTEIN"/>
    <property type="match status" value="1"/>
</dbReference>
<reference evidence="4" key="1">
    <citation type="submission" date="2022-03" db="EMBL/GenBank/DDBJ databases">
        <title>Description of Abyssus ytuae gen. nov., sp. nov., a novel member of the family Flavobacteriaceae isolated from the sediment of Mariana Trench.</title>
        <authorList>
            <person name="Zhang J."/>
            <person name="Xu X."/>
        </authorList>
    </citation>
    <scope>NUCLEOTIDE SEQUENCE</scope>
    <source>
        <strain evidence="4">MT3330</strain>
    </source>
</reference>
<dbReference type="FunFam" id="2.130.10.10:FF:000306">
    <property type="entry name" value="3-carboxymuconate cyclase"/>
    <property type="match status" value="1"/>
</dbReference>
<organism evidence="4 5">
    <name type="scientific">Abyssalbus ytuae</name>
    <dbReference type="NCBI Taxonomy" id="2926907"/>
    <lineage>
        <taxon>Bacteria</taxon>
        <taxon>Pseudomonadati</taxon>
        <taxon>Bacteroidota</taxon>
        <taxon>Flavobacteriia</taxon>
        <taxon>Flavobacteriales</taxon>
        <taxon>Flavobacteriaceae</taxon>
        <taxon>Abyssalbus</taxon>
    </lineage>
</organism>
<dbReference type="InterPro" id="IPR015943">
    <property type="entry name" value="WD40/YVTN_repeat-like_dom_sf"/>
</dbReference>
<keyword evidence="2" id="KW-0313">Glucose metabolism</keyword>
<protein>
    <submittedName>
        <fullName evidence="4">Lactonase family protein</fullName>
    </submittedName>
</protein>
<evidence type="ECO:0000256" key="1">
    <source>
        <dbReference type="ARBA" id="ARBA00005564"/>
    </source>
</evidence>
<feature type="chain" id="PRO_5038834251" evidence="3">
    <location>
        <begin position="25"/>
        <end position="385"/>
    </location>
</feature>
<comment type="similarity">
    <text evidence="1">Belongs to the cycloisomerase 2 family.</text>
</comment>
<keyword evidence="2" id="KW-0119">Carbohydrate metabolism</keyword>
<dbReference type="Proteomes" id="UP000831290">
    <property type="component" value="Chromosome"/>
</dbReference>
<dbReference type="Gene3D" id="2.130.10.10">
    <property type="entry name" value="YVTN repeat-like/Quinoprotein amine dehydrogenase"/>
    <property type="match status" value="1"/>
</dbReference>
<dbReference type="SUPFAM" id="SSF51004">
    <property type="entry name" value="C-terminal (heme d1) domain of cytochrome cd1-nitrite reductase"/>
    <property type="match status" value="1"/>
</dbReference>
<accession>A0A9E7CV35</accession>
<dbReference type="AlphaFoldDB" id="A0A9E7CV35"/>
<evidence type="ECO:0000256" key="2">
    <source>
        <dbReference type="ARBA" id="ARBA00022526"/>
    </source>
</evidence>
<dbReference type="GO" id="GO:0006006">
    <property type="term" value="P:glucose metabolic process"/>
    <property type="evidence" value="ECO:0007669"/>
    <property type="project" value="UniProtKB-KW"/>
</dbReference>
<dbReference type="GO" id="GO:0017057">
    <property type="term" value="F:6-phosphogluconolactonase activity"/>
    <property type="evidence" value="ECO:0007669"/>
    <property type="project" value="TreeGrafter"/>
</dbReference>
<sequence>MKIRIKLLAIVFLFFSLLSCKQQKKDTKQPETMVEKPQKTENIELLAGTYTDSMSKGIYKLFFNPVNGTLENKGLVAETVSPSYLDISKNQEYVYAVNESNPGQVSSFKWNNDHTLLEPVSQQPADGAHPCFVELNKEENMLAVANYTSGNVVIYKIDQNGQILPSPQNKKHEGNGPVLPNQESAHAHCSKFSEDGKFIYIADLGIDKIISYPIDENGNPGGMQTALDLDKGDGPRHFVFHPSKEIVFIINELSGSVVSARVNNQTGIFERIDKKSTLPDDYTGNNACADIHITSNGKFLYASNRGHNSIAVFKVNDNGMLERIGNEPVQGDWPRNFTLSPDEKFLLVANQNTNNITVFTINPDTGLLTYTGNQAEVSKPVCLKF</sequence>
<gene>
    <name evidence="4" type="ORF">MQE35_08535</name>
</gene>
<dbReference type="InterPro" id="IPR011048">
    <property type="entry name" value="Haem_d1_sf"/>
</dbReference>
<keyword evidence="5" id="KW-1185">Reference proteome</keyword>
<dbReference type="RefSeq" id="WP_255845948.1">
    <property type="nucleotide sequence ID" value="NZ_CP094358.1"/>
</dbReference>
<evidence type="ECO:0000313" key="4">
    <source>
        <dbReference type="EMBL" id="UOB19332.1"/>
    </source>
</evidence>
<dbReference type="KEGG" id="fbm:MQE35_08535"/>
<dbReference type="InterPro" id="IPR019405">
    <property type="entry name" value="Lactonase_7-beta_prop"/>
</dbReference>
<name>A0A9E7CV35_9FLAO</name>
<evidence type="ECO:0000313" key="5">
    <source>
        <dbReference type="Proteomes" id="UP000831290"/>
    </source>
</evidence>
<keyword evidence="3" id="KW-0732">Signal</keyword>
<feature type="signal peptide" evidence="3">
    <location>
        <begin position="1"/>
        <end position="24"/>
    </location>
</feature>
<dbReference type="PANTHER" id="PTHR30344:SF1">
    <property type="entry name" value="6-PHOSPHOGLUCONOLACTONASE"/>
    <property type="match status" value="1"/>
</dbReference>
<proteinExistence type="inferred from homology"/>
<dbReference type="Pfam" id="PF10282">
    <property type="entry name" value="Lactonase"/>
    <property type="match status" value="1"/>
</dbReference>
<dbReference type="PANTHER" id="PTHR30344">
    <property type="entry name" value="6-PHOSPHOGLUCONOLACTONASE-RELATED"/>
    <property type="match status" value="1"/>
</dbReference>
<evidence type="ECO:0000256" key="3">
    <source>
        <dbReference type="SAM" id="SignalP"/>
    </source>
</evidence>